<dbReference type="InterPro" id="IPR050639">
    <property type="entry name" value="SSR_resolvase"/>
</dbReference>
<dbReference type="CDD" id="cd00338">
    <property type="entry name" value="Ser_Recombinase"/>
    <property type="match status" value="1"/>
</dbReference>
<dbReference type="Proteomes" id="UP001596152">
    <property type="component" value="Unassembled WGS sequence"/>
</dbReference>
<dbReference type="SUPFAM" id="SSF53041">
    <property type="entry name" value="Resolvase-like"/>
    <property type="match status" value="1"/>
</dbReference>
<sequence length="451" mass="50325">MIPPRPVAQYIRMSTLGQTSSVALQEEAIARFCDREGLVVVRSYVDKGKSGLSTRGRTALQTMLRDVLAGPEYAMIVVADVSRWGRYPDPDEAAHYEFMCRSAGVPVIYCTPTVEEDVSPASTLIKSVQRLLAVEFSEQKSAWTLRGQDFSRRRGGWVGGEAPFGFSRRVIGEGADVGRILKVGERKAKSDGLIGLAWGPEAEVRAVRRVFDLYVNEVRSVADTVRVLNADKVVTRQGHGWTARQVRAVLKNELVIGILARERTVWRMRQCIRVLPRAAWTRRAVVAPMISKARFEEAQRRLAGGGRHRNGEPEILAELRRLLARHGSLDRQTVKAHGRFPPHRYVESFGSLQAAFRKVGYARTTRDAQHVEAMDRGEMIARIAALLAQTGYLSGALIRTRGDVPSPDTLRRMFGSLNALYREVGVSTDRGEQLREAWSRRRAGAVSGHRD</sequence>
<dbReference type="RefSeq" id="WP_374036590.1">
    <property type="nucleotide sequence ID" value="NZ_CP169082.1"/>
</dbReference>
<dbReference type="InterPro" id="IPR036162">
    <property type="entry name" value="Resolvase-like_N_sf"/>
</dbReference>
<keyword evidence="3" id="KW-1185">Reference proteome</keyword>
<dbReference type="EMBL" id="JBHSLF010000045">
    <property type="protein sequence ID" value="MFC5345293.1"/>
    <property type="molecule type" value="Genomic_DNA"/>
</dbReference>
<evidence type="ECO:0000313" key="2">
    <source>
        <dbReference type="EMBL" id="MFC5345293.1"/>
    </source>
</evidence>
<organism evidence="2 3">
    <name type="scientific">Brevundimonas staleyi</name>
    <dbReference type="NCBI Taxonomy" id="74326"/>
    <lineage>
        <taxon>Bacteria</taxon>
        <taxon>Pseudomonadati</taxon>
        <taxon>Pseudomonadota</taxon>
        <taxon>Alphaproteobacteria</taxon>
        <taxon>Caulobacterales</taxon>
        <taxon>Caulobacteraceae</taxon>
        <taxon>Brevundimonas</taxon>
    </lineage>
</organism>
<dbReference type="PROSITE" id="PS51737">
    <property type="entry name" value="RECOMBINASE_DNA_BIND"/>
    <property type="match status" value="1"/>
</dbReference>
<dbReference type="InterPro" id="IPR006119">
    <property type="entry name" value="Resolv_N"/>
</dbReference>
<evidence type="ECO:0000313" key="3">
    <source>
        <dbReference type="Proteomes" id="UP001596152"/>
    </source>
</evidence>
<dbReference type="Gene3D" id="3.90.1750.20">
    <property type="entry name" value="Putative Large Serine Recombinase, Chain B, Domain 2"/>
    <property type="match status" value="1"/>
</dbReference>
<proteinExistence type="predicted"/>
<feature type="domain" description="Recombinase" evidence="1">
    <location>
        <begin position="188"/>
        <end position="308"/>
    </location>
</feature>
<name>A0ABW0FY91_9CAUL</name>
<dbReference type="Gene3D" id="3.40.50.1390">
    <property type="entry name" value="Resolvase, N-terminal catalytic domain"/>
    <property type="match status" value="1"/>
</dbReference>
<comment type="caution">
    <text evidence="2">The sequence shown here is derived from an EMBL/GenBank/DDBJ whole genome shotgun (WGS) entry which is preliminary data.</text>
</comment>
<gene>
    <name evidence="2" type="ORF">ACFPIE_15350</name>
</gene>
<dbReference type="Pfam" id="PF00239">
    <property type="entry name" value="Resolvase"/>
    <property type="match status" value="1"/>
</dbReference>
<accession>A0ABW0FY91</accession>
<dbReference type="PANTHER" id="PTHR30461">
    <property type="entry name" value="DNA-INVERTASE FROM LAMBDOID PROPHAGE"/>
    <property type="match status" value="1"/>
</dbReference>
<evidence type="ECO:0000259" key="1">
    <source>
        <dbReference type="PROSITE" id="PS51737"/>
    </source>
</evidence>
<reference evidence="3" key="1">
    <citation type="journal article" date="2019" name="Int. J. Syst. Evol. Microbiol.">
        <title>The Global Catalogue of Microorganisms (GCM) 10K type strain sequencing project: providing services to taxonomists for standard genome sequencing and annotation.</title>
        <authorList>
            <consortium name="The Broad Institute Genomics Platform"/>
            <consortium name="The Broad Institute Genome Sequencing Center for Infectious Disease"/>
            <person name="Wu L."/>
            <person name="Ma J."/>
        </authorList>
    </citation>
    <scope>NUCLEOTIDE SEQUENCE [LARGE SCALE GENOMIC DNA]</scope>
    <source>
        <strain evidence="3">JCM 12125</strain>
    </source>
</reference>
<protein>
    <submittedName>
        <fullName evidence="2">Recombinase family protein</fullName>
    </submittedName>
</protein>
<dbReference type="InterPro" id="IPR038109">
    <property type="entry name" value="DNA_bind_recomb_sf"/>
</dbReference>
<dbReference type="PANTHER" id="PTHR30461:SF23">
    <property type="entry name" value="DNA RECOMBINASE-RELATED"/>
    <property type="match status" value="1"/>
</dbReference>
<dbReference type="InterPro" id="IPR011109">
    <property type="entry name" value="DNA_bind_recombinase_dom"/>
</dbReference>
<dbReference type="SMART" id="SM00857">
    <property type="entry name" value="Resolvase"/>
    <property type="match status" value="1"/>
</dbReference>
<dbReference type="Pfam" id="PF07508">
    <property type="entry name" value="Recombinase"/>
    <property type="match status" value="1"/>
</dbReference>